<dbReference type="Pfam" id="PF00145">
    <property type="entry name" value="DNA_methylase"/>
    <property type="match status" value="1"/>
</dbReference>
<feature type="region of interest" description="Disordered" evidence="7">
    <location>
        <begin position="638"/>
        <end position="729"/>
    </location>
</feature>
<feature type="region of interest" description="Disordered" evidence="7">
    <location>
        <begin position="1123"/>
        <end position="1162"/>
    </location>
</feature>
<dbReference type="EMBL" id="JALJOR010000002">
    <property type="protein sequence ID" value="KAK9823530.1"/>
    <property type="molecule type" value="Genomic_DNA"/>
</dbReference>
<feature type="compositionally biased region" description="Low complexity" evidence="7">
    <location>
        <begin position="653"/>
        <end position="663"/>
    </location>
</feature>
<evidence type="ECO:0000256" key="6">
    <source>
        <dbReference type="RuleBase" id="RU000416"/>
    </source>
</evidence>
<dbReference type="InterPro" id="IPR050390">
    <property type="entry name" value="C5-Methyltransferase"/>
</dbReference>
<sequence>MRVVSLFSGAGGLDLGLEQAGHEIILQCESDPGAQQVLKERFPGTHLVPDVCGLQRLPKDTELLAAGFPCVDVSRAGLRKGLAGKGTSLVKHVFRLLERALSERRGVPWVLLENVEALLDRTATEAPVIEYVVDNLERLGYHSWAHRVVNSAGFGIPNRRKRVFVVASLHGDARDVLLSEGVEFCRGACKALWGQTCHHCHNPQPSPTGGGYSFALDLGNARSSAVVDMVPTFTTNNERMCLLLASGQMGLLRIEDAERLQGLPEGHTEGCFPIIGPGVGSHRAPPLKDSDSDRREAGRWALIGNAVTVPVAHWLGKRLMQPYSTKYCIGPKDDPMNAPQADRAEASQLFPFRAFKPGRRQAAAAADEGAPLSNGYDVPVVQEVAAGAAAGSDAPGTNAEAWSAAAAKHAAAATRPAEEEGGAAAMGGVEAASGMESDSEDVAADILEFQDTVTAQVRKGKGKAPPAPPARPEDRWPRCAWFVKGLGRHAAKVSDTPVITPLTPLGTFITKVGKPPNNDALHTYLHRLQEHGFNVEATIKKAALCGASLRPEVTGVVRLKGMLTDADTIGKLVWAKEGGVWWPGEMLDPFALPPTRTLPPSAISALSAAELRASIPAAYAPLHNTANMGAALQSTLADTSPASAPATPPPAAKPGAGAPPGETTKPDDPQADGKPDGPAAAGCSGADGQASAASTEAQPSAQAASGDAPTEDGSTAGGGQTSAASMEAQANAKLPAQLDLPALAGGPVVDPMAPVDGAVNIVKRKVLVVLFDSKYLCWHRPSDLLPFEAHLRTKEAEAGRMIDAGKVPRHISLRKAIKEAKDTAVLLKANSRDQERYDAAIAARAATNAAAANLRVRCGKCDTCLHGQASNRRCLTMRVAAAAAAGHSGAQVAILGLQAVGALIKVWWPLDEDFYTGFVSDFDVVRQRHTVCYEDGDVEIIPLWAPNQMIRIVSDPDEWPAERERIQAQRAQRQATYQAAEQAAQARREQAAAAQEAAHQAPLTDFEVDRAARMRRNQEMLAHIQQPGAAAGGLPLEPKDSLASSDTQLPLSALPEAPAAGRAGKRGRGAAVAAAPAGGADTSSSDMDQPIAQLGRRKRVKTEAGAGNALAVGSLGPVAAHGRTGNIAPLPPPTPQEKPMRYNTRPRRKVTYANGAEDEMIE</sequence>
<dbReference type="PROSITE" id="PS51679">
    <property type="entry name" value="SAM_MT_C5"/>
    <property type="match status" value="1"/>
</dbReference>
<dbReference type="GO" id="GO:0003886">
    <property type="term" value="F:DNA (cytosine-5-)-methyltransferase activity"/>
    <property type="evidence" value="ECO:0007669"/>
    <property type="project" value="UniProtKB-EC"/>
</dbReference>
<keyword evidence="4 5" id="KW-0949">S-adenosyl-L-methionine</keyword>
<dbReference type="SUPFAM" id="SSF53335">
    <property type="entry name" value="S-adenosyl-L-methionine-dependent methyltransferases"/>
    <property type="match status" value="1"/>
</dbReference>
<keyword evidence="2 5" id="KW-0489">Methyltransferase</keyword>
<dbReference type="GO" id="GO:0032259">
    <property type="term" value="P:methylation"/>
    <property type="evidence" value="ECO:0007669"/>
    <property type="project" value="UniProtKB-KW"/>
</dbReference>
<dbReference type="GO" id="GO:0005634">
    <property type="term" value="C:nucleus"/>
    <property type="evidence" value="ECO:0007669"/>
    <property type="project" value="TreeGrafter"/>
</dbReference>
<dbReference type="PRINTS" id="PR00105">
    <property type="entry name" value="C5METTRFRASE"/>
</dbReference>
<feature type="compositionally biased region" description="Low complexity" evidence="7">
    <location>
        <begin position="1069"/>
        <end position="1080"/>
    </location>
</feature>
<feature type="compositionally biased region" description="Basic and acidic residues" evidence="7">
    <location>
        <begin position="664"/>
        <end position="675"/>
    </location>
</feature>
<evidence type="ECO:0000256" key="1">
    <source>
        <dbReference type="ARBA" id="ARBA00011975"/>
    </source>
</evidence>
<dbReference type="GO" id="GO:0003677">
    <property type="term" value="F:DNA binding"/>
    <property type="evidence" value="ECO:0007669"/>
    <property type="project" value="TreeGrafter"/>
</dbReference>
<feature type="region of interest" description="Disordered" evidence="7">
    <location>
        <begin position="968"/>
        <end position="1005"/>
    </location>
</feature>
<evidence type="ECO:0000313" key="8">
    <source>
        <dbReference type="EMBL" id="KAK9823530.1"/>
    </source>
</evidence>
<feature type="active site" evidence="5">
    <location>
        <position position="70"/>
    </location>
</feature>
<gene>
    <name evidence="8" type="ORF">WJX72_003470</name>
</gene>
<dbReference type="GO" id="GO:0044027">
    <property type="term" value="P:negative regulation of gene expression via chromosomal CpG island methylation"/>
    <property type="evidence" value="ECO:0007669"/>
    <property type="project" value="TreeGrafter"/>
</dbReference>
<keyword evidence="9" id="KW-1185">Reference proteome</keyword>
<name>A0AAW1QPY0_9CHLO</name>
<dbReference type="AlphaFoldDB" id="A0AAW1QPY0"/>
<protein>
    <recommendedName>
        <fullName evidence="1">DNA (cytosine-5-)-methyltransferase</fullName>
        <ecNumber evidence="1">2.1.1.37</ecNumber>
    </recommendedName>
</protein>
<dbReference type="Gene3D" id="3.40.50.150">
    <property type="entry name" value="Vaccinia Virus protein VP39"/>
    <property type="match status" value="1"/>
</dbReference>
<dbReference type="PANTHER" id="PTHR10629:SF50">
    <property type="entry name" value="DNA (CYTOSINE-5)-METHYLTRANSFERASE CMT3"/>
    <property type="match status" value="1"/>
</dbReference>
<accession>A0AAW1QPY0</accession>
<dbReference type="NCBIfam" id="TIGR00675">
    <property type="entry name" value="dcm"/>
    <property type="match status" value="1"/>
</dbReference>
<dbReference type="PANTHER" id="PTHR10629">
    <property type="entry name" value="CYTOSINE-SPECIFIC METHYLTRANSFERASE"/>
    <property type="match status" value="1"/>
</dbReference>
<comment type="similarity">
    <text evidence="5 6">Belongs to the class I-like SAM-binding methyltransferase superfamily. C5-methyltransferase family.</text>
</comment>
<evidence type="ECO:0000256" key="7">
    <source>
        <dbReference type="SAM" id="MobiDB-lite"/>
    </source>
</evidence>
<feature type="compositionally biased region" description="Low complexity" evidence="7">
    <location>
        <begin position="968"/>
        <end position="1001"/>
    </location>
</feature>
<dbReference type="CDD" id="cd20404">
    <property type="entry name" value="Tudor_Agenet_AtEML-like"/>
    <property type="match status" value="1"/>
</dbReference>
<organism evidence="8 9">
    <name type="scientific">[Myrmecia] bisecta</name>
    <dbReference type="NCBI Taxonomy" id="41462"/>
    <lineage>
        <taxon>Eukaryota</taxon>
        <taxon>Viridiplantae</taxon>
        <taxon>Chlorophyta</taxon>
        <taxon>core chlorophytes</taxon>
        <taxon>Trebouxiophyceae</taxon>
        <taxon>Trebouxiales</taxon>
        <taxon>Trebouxiaceae</taxon>
        <taxon>Myrmecia</taxon>
    </lineage>
</organism>
<evidence type="ECO:0000313" key="9">
    <source>
        <dbReference type="Proteomes" id="UP001489004"/>
    </source>
</evidence>
<comment type="caution">
    <text evidence="8">The sequence shown here is derived from an EMBL/GenBank/DDBJ whole genome shotgun (WGS) entry which is preliminary data.</text>
</comment>
<proteinExistence type="inferred from homology"/>
<evidence type="ECO:0000256" key="3">
    <source>
        <dbReference type="ARBA" id="ARBA00022679"/>
    </source>
</evidence>
<feature type="region of interest" description="Disordered" evidence="7">
    <location>
        <begin position="1058"/>
        <end position="1089"/>
    </location>
</feature>
<evidence type="ECO:0000256" key="2">
    <source>
        <dbReference type="ARBA" id="ARBA00022603"/>
    </source>
</evidence>
<reference evidence="8 9" key="1">
    <citation type="journal article" date="2024" name="Nat. Commun.">
        <title>Phylogenomics reveals the evolutionary origins of lichenization in chlorophyte algae.</title>
        <authorList>
            <person name="Puginier C."/>
            <person name="Libourel C."/>
            <person name="Otte J."/>
            <person name="Skaloud P."/>
            <person name="Haon M."/>
            <person name="Grisel S."/>
            <person name="Petersen M."/>
            <person name="Berrin J.G."/>
            <person name="Delaux P.M."/>
            <person name="Dal Grande F."/>
            <person name="Keller J."/>
        </authorList>
    </citation>
    <scope>NUCLEOTIDE SEQUENCE [LARGE SCALE GENOMIC DNA]</scope>
    <source>
        <strain evidence="8 9">SAG 2043</strain>
    </source>
</reference>
<feature type="compositionally biased region" description="Polar residues" evidence="7">
    <location>
        <begin position="691"/>
        <end position="703"/>
    </location>
</feature>
<keyword evidence="3 5" id="KW-0808">Transferase</keyword>
<dbReference type="InterPro" id="IPR001525">
    <property type="entry name" value="C5_MeTfrase"/>
</dbReference>
<dbReference type="EC" id="2.1.1.37" evidence="1"/>
<dbReference type="Gene3D" id="2.30.30.140">
    <property type="match status" value="1"/>
</dbReference>
<evidence type="ECO:0000256" key="5">
    <source>
        <dbReference type="PROSITE-ProRule" id="PRU01016"/>
    </source>
</evidence>
<dbReference type="Proteomes" id="UP001489004">
    <property type="component" value="Unassembled WGS sequence"/>
</dbReference>
<dbReference type="InterPro" id="IPR029063">
    <property type="entry name" value="SAM-dependent_MTases_sf"/>
</dbReference>
<evidence type="ECO:0000256" key="4">
    <source>
        <dbReference type="ARBA" id="ARBA00022691"/>
    </source>
</evidence>